<dbReference type="RefSeq" id="WP_063190731.1">
    <property type="nucleotide sequence ID" value="NZ_CP085398.1"/>
</dbReference>
<accession>A0A161RUU1</accession>
<evidence type="ECO:0000313" key="2">
    <source>
        <dbReference type="Proteomes" id="UP000076510"/>
    </source>
</evidence>
<protein>
    <submittedName>
        <fullName evidence="1">Uncharacterized protein</fullName>
    </submittedName>
</protein>
<dbReference type="EMBL" id="LQQY01000009">
    <property type="protein sequence ID" value="KZE50618.1"/>
    <property type="molecule type" value="Genomic_DNA"/>
</dbReference>
<evidence type="ECO:0000313" key="1">
    <source>
        <dbReference type="EMBL" id="KZE50618.1"/>
    </source>
</evidence>
<comment type="caution">
    <text evidence="1">The sequence shown here is derived from an EMBL/GenBank/DDBJ whole genome shotgun (WGS) entry which is preliminary data.</text>
</comment>
<sequence>MAIEKKSLQFDHVLVYKMEGKMEDWQEGFAVMEEAELEQVVYRNGPVIFTYEAKGDSGTFTYYMPVNDEVELADDSDIQYERRLDLKDALVLRQAQEIQDFSTAFEQVKTYGEVNGIPLTDQFYCVLLEVYGDIIIDLYVPRSVPHAIH</sequence>
<dbReference type="Proteomes" id="UP000076510">
    <property type="component" value="Unassembled WGS sequence"/>
</dbReference>
<name>A0A161RUU1_9BACI</name>
<reference evidence="2" key="1">
    <citation type="submission" date="2016-01" db="EMBL/GenBank/DDBJ databases">
        <title>Whole genome sequencing of Bhargavaea cecembensis T14.</title>
        <authorList>
            <person name="Hong K.W."/>
        </authorList>
    </citation>
    <scope>NUCLEOTIDE SEQUENCE [LARGE SCALE GENOMIC DNA]</scope>
    <source>
        <strain evidence="2">M19</strain>
    </source>
</reference>
<dbReference type="AlphaFoldDB" id="A0A161RUU1"/>
<organism evidence="1 2">
    <name type="scientific">Rossellomorea marisflavi</name>
    <dbReference type="NCBI Taxonomy" id="189381"/>
    <lineage>
        <taxon>Bacteria</taxon>
        <taxon>Bacillati</taxon>
        <taxon>Bacillota</taxon>
        <taxon>Bacilli</taxon>
        <taxon>Bacillales</taxon>
        <taxon>Bacillaceae</taxon>
        <taxon>Rossellomorea</taxon>
    </lineage>
</organism>
<gene>
    <name evidence="1" type="ORF">AV649_14550</name>
</gene>
<proteinExistence type="predicted"/>